<dbReference type="PANTHER" id="PTHR43856">
    <property type="entry name" value="CARDIOLIPIN HYDROLASE"/>
    <property type="match status" value="1"/>
</dbReference>
<evidence type="ECO:0000256" key="2">
    <source>
        <dbReference type="ARBA" id="ARBA00008664"/>
    </source>
</evidence>
<evidence type="ECO:0000256" key="4">
    <source>
        <dbReference type="ARBA" id="ARBA00022801"/>
    </source>
</evidence>
<keyword evidence="7" id="KW-0732">Signal</keyword>
<comment type="caution">
    <text evidence="9">The sequence shown here is derived from an EMBL/GenBank/DDBJ whole genome shotgun (WGS) entry which is preliminary data.</text>
</comment>
<evidence type="ECO:0000256" key="1">
    <source>
        <dbReference type="ARBA" id="ARBA00000798"/>
    </source>
</evidence>
<comment type="catalytic activity">
    <reaction evidence="1">
        <text>a 1,2-diacyl-sn-glycero-3-phosphocholine + H2O = a 1,2-diacyl-sn-glycero-3-phosphate + choline + H(+)</text>
        <dbReference type="Rhea" id="RHEA:14445"/>
        <dbReference type="ChEBI" id="CHEBI:15354"/>
        <dbReference type="ChEBI" id="CHEBI:15377"/>
        <dbReference type="ChEBI" id="CHEBI:15378"/>
        <dbReference type="ChEBI" id="CHEBI:57643"/>
        <dbReference type="ChEBI" id="CHEBI:58608"/>
        <dbReference type="EC" id="3.1.4.4"/>
    </reaction>
</comment>
<reference evidence="9" key="1">
    <citation type="submission" date="2022-08" db="EMBL/GenBank/DDBJ databases">
        <title>Genome sequencing of Nocardioides sp. STR2.</title>
        <authorList>
            <person name="So Y."/>
        </authorList>
    </citation>
    <scope>NUCLEOTIDE SEQUENCE</scope>
    <source>
        <strain evidence="9">STR2</strain>
    </source>
</reference>
<keyword evidence="6" id="KW-0443">Lipid metabolism</keyword>
<gene>
    <name evidence="9" type="ORF">NYO98_05125</name>
</gene>
<keyword evidence="5" id="KW-0442">Lipid degradation</keyword>
<proteinExistence type="inferred from homology"/>
<dbReference type="EMBL" id="JAPPUX010000001">
    <property type="protein sequence ID" value="MCY4725654.1"/>
    <property type="molecule type" value="Genomic_DNA"/>
</dbReference>
<dbReference type="InterPro" id="IPR025202">
    <property type="entry name" value="PLD-like_dom"/>
</dbReference>
<keyword evidence="4" id="KW-0378">Hydrolase</keyword>
<evidence type="ECO:0000313" key="10">
    <source>
        <dbReference type="Proteomes" id="UP001074726"/>
    </source>
</evidence>
<dbReference type="EC" id="3.1.4.4" evidence="3"/>
<evidence type="ECO:0000259" key="8">
    <source>
        <dbReference type="Pfam" id="PF13091"/>
    </source>
</evidence>
<organism evidence="9 10">
    <name type="scientific">Nocardioides pini</name>
    <dbReference type="NCBI Taxonomy" id="2975053"/>
    <lineage>
        <taxon>Bacteria</taxon>
        <taxon>Bacillati</taxon>
        <taxon>Actinomycetota</taxon>
        <taxon>Actinomycetes</taxon>
        <taxon>Propionibacteriales</taxon>
        <taxon>Nocardioidaceae</taxon>
        <taxon>Nocardioides</taxon>
    </lineage>
</organism>
<dbReference type="Gene3D" id="3.30.870.10">
    <property type="entry name" value="Endonuclease Chain A"/>
    <property type="match status" value="2"/>
</dbReference>
<dbReference type="SUPFAM" id="SSF56024">
    <property type="entry name" value="Phospholipase D/nuclease"/>
    <property type="match status" value="2"/>
</dbReference>
<accession>A0ABT4CCE1</accession>
<evidence type="ECO:0000256" key="6">
    <source>
        <dbReference type="ARBA" id="ARBA00023098"/>
    </source>
</evidence>
<feature type="chain" id="PRO_5047530414" description="phospholipase D" evidence="7">
    <location>
        <begin position="22"/>
        <end position="405"/>
    </location>
</feature>
<evidence type="ECO:0000256" key="7">
    <source>
        <dbReference type="SAM" id="SignalP"/>
    </source>
</evidence>
<protein>
    <recommendedName>
        <fullName evidence="3">phospholipase D</fullName>
        <ecNumber evidence="3">3.1.4.4</ecNumber>
    </recommendedName>
</protein>
<feature type="signal peptide" evidence="7">
    <location>
        <begin position="1"/>
        <end position="21"/>
    </location>
</feature>
<comment type="similarity">
    <text evidence="2">Belongs to the phospholipase D family.</text>
</comment>
<name>A0ABT4CCE1_9ACTN</name>
<keyword evidence="10" id="KW-1185">Reference proteome</keyword>
<dbReference type="RefSeq" id="WP_268110446.1">
    <property type="nucleotide sequence ID" value="NZ_JAPPUX010000001.1"/>
</dbReference>
<dbReference type="Pfam" id="PF13091">
    <property type="entry name" value="PLDc_2"/>
    <property type="match status" value="1"/>
</dbReference>
<sequence>MRIRSLLLAAASLCLATPLMAATTPAAPSVARPAGVAEKPAGKSGCQAQAGIEVCFTSPPTVPGDPTVLDRPSRLFDTAGPGDTIRIAMFRWDIRPPTDAILAAQRRGATVLLVGDDDLRLNKQGRRLITTLEEQDPARRNVTICDGACLPWRAPGPYPDSQDVQHLKFYVTDIGGVQSFMTSSANLEDRQYRQYNSFIKIDDPALYAFGVEYFSRMEAQSLTVGGERWDDRRKVWKNGTVTAAVYPNRSDLLLSTLKDISCTRRARDVSAMFAVIQRADVRAQLARLSDRGCRVRVVTSRDTVENWVQRDLPSGDIPDRQVRTVLTHDKMLVAHARFRGKVTHLVVTGTSNTTCGGLLYNDEVMLRVVDDRWLHDQYLAHFDDAYARAHQSRSRVMPVMKPCRA</sequence>
<evidence type="ECO:0000256" key="5">
    <source>
        <dbReference type="ARBA" id="ARBA00022963"/>
    </source>
</evidence>
<dbReference type="PANTHER" id="PTHR43856:SF1">
    <property type="entry name" value="MITOCHONDRIAL CARDIOLIPIN HYDROLASE"/>
    <property type="match status" value="1"/>
</dbReference>
<dbReference type="Proteomes" id="UP001074726">
    <property type="component" value="Unassembled WGS sequence"/>
</dbReference>
<evidence type="ECO:0000313" key="9">
    <source>
        <dbReference type="EMBL" id="MCY4725654.1"/>
    </source>
</evidence>
<dbReference type="InterPro" id="IPR051406">
    <property type="entry name" value="PLD_domain"/>
</dbReference>
<feature type="domain" description="Phospholipase D-like" evidence="8">
    <location>
        <begin position="272"/>
        <end position="383"/>
    </location>
</feature>
<evidence type="ECO:0000256" key="3">
    <source>
        <dbReference type="ARBA" id="ARBA00012027"/>
    </source>
</evidence>